<name>A0ABQ5YFX2_9NEIS</name>
<proteinExistence type="predicted"/>
<evidence type="ECO:0000313" key="3">
    <source>
        <dbReference type="Proteomes" id="UP001156706"/>
    </source>
</evidence>
<gene>
    <name evidence="2" type="ORF">GCM10007907_10400</name>
</gene>
<keyword evidence="3" id="KW-1185">Reference proteome</keyword>
<dbReference type="EMBL" id="BSOG01000001">
    <property type="protein sequence ID" value="GLR12250.1"/>
    <property type="molecule type" value="Genomic_DNA"/>
</dbReference>
<protein>
    <submittedName>
        <fullName evidence="2">Uncharacterized protein</fullName>
    </submittedName>
</protein>
<feature type="transmembrane region" description="Helical" evidence="1">
    <location>
        <begin position="58"/>
        <end position="79"/>
    </location>
</feature>
<keyword evidence="1" id="KW-1133">Transmembrane helix</keyword>
<keyword evidence="1" id="KW-0472">Membrane</keyword>
<comment type="caution">
    <text evidence="2">The sequence shown here is derived from an EMBL/GenBank/DDBJ whole genome shotgun (WGS) entry which is preliminary data.</text>
</comment>
<sequence length="81" mass="9076">MPSVYALRIKQILTLHSTVVILTQPMAWQRIYTTDGRVLQLASGQGQIQLQGQRRLNALLFQAIALDIVGTAVWAWFALVL</sequence>
<evidence type="ECO:0000256" key="1">
    <source>
        <dbReference type="SAM" id="Phobius"/>
    </source>
</evidence>
<accession>A0ABQ5YFX2</accession>
<keyword evidence="1" id="KW-0812">Transmembrane</keyword>
<evidence type="ECO:0000313" key="2">
    <source>
        <dbReference type="EMBL" id="GLR12250.1"/>
    </source>
</evidence>
<reference evidence="3" key="1">
    <citation type="journal article" date="2019" name="Int. J. Syst. Evol. Microbiol.">
        <title>The Global Catalogue of Microorganisms (GCM) 10K type strain sequencing project: providing services to taxonomists for standard genome sequencing and annotation.</title>
        <authorList>
            <consortium name="The Broad Institute Genomics Platform"/>
            <consortium name="The Broad Institute Genome Sequencing Center for Infectious Disease"/>
            <person name="Wu L."/>
            <person name="Ma J."/>
        </authorList>
    </citation>
    <scope>NUCLEOTIDE SEQUENCE [LARGE SCALE GENOMIC DNA]</scope>
    <source>
        <strain evidence="3">NBRC 110044</strain>
    </source>
</reference>
<organism evidence="2 3">
    <name type="scientific">Chitinimonas prasina</name>
    <dbReference type="NCBI Taxonomy" id="1434937"/>
    <lineage>
        <taxon>Bacteria</taxon>
        <taxon>Pseudomonadati</taxon>
        <taxon>Pseudomonadota</taxon>
        <taxon>Betaproteobacteria</taxon>
        <taxon>Neisseriales</taxon>
        <taxon>Chitinibacteraceae</taxon>
        <taxon>Chitinimonas</taxon>
    </lineage>
</organism>
<dbReference type="Proteomes" id="UP001156706">
    <property type="component" value="Unassembled WGS sequence"/>
</dbReference>